<evidence type="ECO:0000313" key="8">
    <source>
        <dbReference type="EMBL" id="HIH70060.1"/>
    </source>
</evidence>
<evidence type="ECO:0000256" key="5">
    <source>
        <dbReference type="ARBA" id="ARBA00023274"/>
    </source>
</evidence>
<keyword evidence="4 6" id="KW-0689">Ribosomal protein</keyword>
<dbReference type="GO" id="GO:1990904">
    <property type="term" value="C:ribonucleoprotein complex"/>
    <property type="evidence" value="ECO:0007669"/>
    <property type="project" value="UniProtKB-KW"/>
</dbReference>
<feature type="binding site" evidence="6">
    <location>
        <position position="42"/>
    </location>
    <ligand>
        <name>Zn(2+)</name>
        <dbReference type="ChEBI" id="CHEBI:29105"/>
    </ligand>
</feature>
<feature type="domain" description="Small ribosomal subunit protein eS31" evidence="7">
    <location>
        <begin position="3"/>
        <end position="45"/>
    </location>
</feature>
<name>A0A832RTR6_9EURY</name>
<comment type="similarity">
    <text evidence="6">Belongs to the eukaryotic ribosomal protein eS31 family.</text>
</comment>
<feature type="binding site" evidence="6">
    <location>
        <position position="39"/>
    </location>
    <ligand>
        <name>Zn(2+)</name>
        <dbReference type="ChEBI" id="CHEBI:29105"/>
    </ligand>
</feature>
<comment type="cofactor">
    <cofactor evidence="6">
        <name>Zn(2+)</name>
        <dbReference type="ChEBI" id="CHEBI:29105"/>
    </cofactor>
    <text evidence="6">Binds 1 zinc ion per subunit.</text>
</comment>
<accession>A0A832RTR6</accession>
<evidence type="ECO:0000313" key="9">
    <source>
        <dbReference type="Proteomes" id="UP000600363"/>
    </source>
</evidence>
<proteinExistence type="inferred from homology"/>
<dbReference type="InterPro" id="IPR011332">
    <property type="entry name" value="Ribosomal_zn-bd"/>
</dbReference>
<protein>
    <recommendedName>
        <fullName evidence="6">Small ribosomal subunit protein eS31</fullName>
    </recommendedName>
</protein>
<evidence type="ECO:0000256" key="3">
    <source>
        <dbReference type="ARBA" id="ARBA00022833"/>
    </source>
</evidence>
<evidence type="ECO:0000256" key="6">
    <source>
        <dbReference type="HAMAP-Rule" id="MF_00777"/>
    </source>
</evidence>
<dbReference type="AlphaFoldDB" id="A0A832RTR6"/>
<dbReference type="RefSeq" id="WP_042687128.1">
    <property type="nucleotide sequence ID" value="NZ_DUIH01000019.1"/>
</dbReference>
<dbReference type="InterPro" id="IPR002906">
    <property type="entry name" value="Ribosomal_eS31"/>
</dbReference>
<keyword evidence="3 6" id="KW-0862">Zinc</keyword>
<dbReference type="HAMAP" id="MF_00777">
    <property type="entry name" value="Ribosomal_eS31"/>
    <property type="match status" value="1"/>
</dbReference>
<dbReference type="NCBIfam" id="NF001669">
    <property type="entry name" value="PRK00432.1"/>
    <property type="match status" value="1"/>
</dbReference>
<dbReference type="GO" id="GO:0008270">
    <property type="term" value="F:zinc ion binding"/>
    <property type="evidence" value="ECO:0007669"/>
    <property type="project" value="UniProtKB-UniRule"/>
</dbReference>
<evidence type="ECO:0000256" key="1">
    <source>
        <dbReference type="ARBA" id="ARBA00022723"/>
    </source>
</evidence>
<feature type="binding site" evidence="6">
    <location>
        <position position="24"/>
    </location>
    <ligand>
        <name>Zn(2+)</name>
        <dbReference type="ChEBI" id="CHEBI:29105"/>
    </ligand>
</feature>
<comment type="caution">
    <text evidence="6">Lacks conserved residue(s) required for the propagation of feature annotation.</text>
</comment>
<dbReference type="SMART" id="SM01402">
    <property type="entry name" value="Ribosomal_S27"/>
    <property type="match status" value="1"/>
</dbReference>
<dbReference type="EMBL" id="DUIH01000019">
    <property type="protein sequence ID" value="HIH70060.1"/>
    <property type="molecule type" value="Genomic_DNA"/>
</dbReference>
<dbReference type="InterPro" id="IPR022845">
    <property type="entry name" value="Ribosomal_eS31_arc"/>
</dbReference>
<comment type="caution">
    <text evidence="8">The sequence shown here is derived from an EMBL/GenBank/DDBJ whole genome shotgun (WGS) entry which is preliminary data.</text>
</comment>
<evidence type="ECO:0000256" key="2">
    <source>
        <dbReference type="ARBA" id="ARBA00022771"/>
    </source>
</evidence>
<sequence>MGVHKYYEVKGDTLIRKRKWCPKCGEGVFLAEHRDRLACGRCGYTEYRE</sequence>
<organism evidence="8 9">
    <name type="scientific">Methermicoccus shengliensis</name>
    <dbReference type="NCBI Taxonomy" id="660064"/>
    <lineage>
        <taxon>Archaea</taxon>
        <taxon>Methanobacteriati</taxon>
        <taxon>Methanobacteriota</taxon>
        <taxon>Stenosarchaea group</taxon>
        <taxon>Methanomicrobia</taxon>
        <taxon>Methanosarcinales</taxon>
        <taxon>Methermicoccaceae</taxon>
        <taxon>Methermicoccus</taxon>
    </lineage>
</organism>
<keyword evidence="5 6" id="KW-0687">Ribonucleoprotein</keyword>
<gene>
    <name evidence="6" type="primary">rps27ae</name>
    <name evidence="8" type="ORF">HA299_05565</name>
</gene>
<keyword evidence="1 6" id="KW-0479">Metal-binding</keyword>
<reference evidence="8" key="1">
    <citation type="journal article" date="2020" name="bioRxiv">
        <title>A rank-normalized archaeal taxonomy based on genome phylogeny resolves widespread incomplete and uneven classifications.</title>
        <authorList>
            <person name="Rinke C."/>
            <person name="Chuvochina M."/>
            <person name="Mussig A.J."/>
            <person name="Chaumeil P.-A."/>
            <person name="Waite D.W."/>
            <person name="Whitman W.B."/>
            <person name="Parks D.H."/>
            <person name="Hugenholtz P."/>
        </authorList>
    </citation>
    <scope>NUCLEOTIDE SEQUENCE</scope>
    <source>
        <strain evidence="8">UBA12518</strain>
    </source>
</reference>
<keyword evidence="2 6" id="KW-0863">Zinc-finger</keyword>
<comment type="subunit">
    <text evidence="6">Part of the 30S ribosomal subunit.</text>
</comment>
<feature type="binding site" evidence="6">
    <location>
        <position position="21"/>
    </location>
    <ligand>
        <name>Zn(2+)</name>
        <dbReference type="ChEBI" id="CHEBI:29105"/>
    </ligand>
</feature>
<dbReference type="Gene3D" id="6.20.50.180">
    <property type="match status" value="1"/>
</dbReference>
<evidence type="ECO:0000256" key="4">
    <source>
        <dbReference type="ARBA" id="ARBA00022980"/>
    </source>
</evidence>
<dbReference type="SUPFAM" id="SSF57829">
    <property type="entry name" value="Zn-binding ribosomal proteins"/>
    <property type="match status" value="1"/>
</dbReference>
<dbReference type="GO" id="GO:0005840">
    <property type="term" value="C:ribosome"/>
    <property type="evidence" value="ECO:0007669"/>
    <property type="project" value="UniProtKB-KW"/>
</dbReference>
<dbReference type="Proteomes" id="UP000600363">
    <property type="component" value="Unassembled WGS sequence"/>
</dbReference>
<dbReference type="GO" id="GO:0006412">
    <property type="term" value="P:translation"/>
    <property type="evidence" value="ECO:0007669"/>
    <property type="project" value="UniProtKB-UniRule"/>
</dbReference>
<dbReference type="GO" id="GO:0003735">
    <property type="term" value="F:structural constituent of ribosome"/>
    <property type="evidence" value="ECO:0007669"/>
    <property type="project" value="InterPro"/>
</dbReference>
<dbReference type="Pfam" id="PF01599">
    <property type="entry name" value="Ribosomal_S27"/>
    <property type="match status" value="1"/>
</dbReference>
<evidence type="ECO:0000259" key="7">
    <source>
        <dbReference type="SMART" id="SM01402"/>
    </source>
</evidence>